<reference evidence="2" key="1">
    <citation type="submission" date="2009-08" db="EMBL/GenBank/DDBJ databases">
        <authorList>
            <person name="Gu S.-H."/>
            <person name="Zhang Y.-J."/>
            <person name="Guo Y.-Y."/>
        </authorList>
    </citation>
    <scope>NUCLEOTIDE SEQUENCE</scope>
</reference>
<keyword evidence="1" id="KW-0732">Signal</keyword>
<accession>K9J9X7</accession>
<reference evidence="2" key="2">
    <citation type="journal article" date="2015" name="Sci. Rep.">
        <title>Chemosensillum immunolocalization and ligand specificity of chemosensory proteins in the alfalfa plant bug Adelphocoris lineolatus (Goeze).</title>
        <authorList>
            <person name="Sun L."/>
            <person name="Zhou J.J."/>
            <person name="Gu S.H."/>
            <person name="Xiao H.J."/>
            <person name="Guo Y.Y."/>
            <person name="Liu Z.W."/>
            <person name="Zhang Y.J."/>
        </authorList>
    </citation>
    <scope>NUCLEOTIDE SEQUENCE</scope>
</reference>
<evidence type="ECO:0000313" key="2">
    <source>
        <dbReference type="EMBL" id="ACZ58023.1"/>
    </source>
</evidence>
<dbReference type="Pfam" id="PF03392">
    <property type="entry name" value="OS-D"/>
    <property type="match status" value="1"/>
</dbReference>
<feature type="chain" id="PRO_5003932616" evidence="1">
    <location>
        <begin position="22"/>
        <end position="127"/>
    </location>
</feature>
<sequence length="127" mass="14739">MGHLTIVLLAAAFEVLTGSRAYTTHYDYIDVDQVLNNTRLYTKYVECLLGQGKCTPEARELRDKLPEALQTNCARCSERQASESHRVIRFLIQNRQEDFKLLEAKYDPSGLYFKRFEEETKRNVSLS</sequence>
<dbReference type="Gene3D" id="1.10.2080.10">
    <property type="entry name" value="Insect odorant-binding protein A10/Ejaculatory bulb-specific protein 3"/>
    <property type="match status" value="1"/>
</dbReference>
<organism evidence="2">
    <name type="scientific">Adelphocoris lineolatus</name>
    <name type="common">Alfalfa plant bug</name>
    <dbReference type="NCBI Taxonomy" id="236346"/>
    <lineage>
        <taxon>Eukaryota</taxon>
        <taxon>Metazoa</taxon>
        <taxon>Ecdysozoa</taxon>
        <taxon>Arthropoda</taxon>
        <taxon>Hexapoda</taxon>
        <taxon>Insecta</taxon>
        <taxon>Pterygota</taxon>
        <taxon>Neoptera</taxon>
        <taxon>Paraneoptera</taxon>
        <taxon>Hemiptera</taxon>
        <taxon>Heteroptera</taxon>
        <taxon>Panheteroptera</taxon>
        <taxon>Cimicomorpha</taxon>
        <taxon>Miridae</taxon>
        <taxon>Mirini</taxon>
        <taxon>Adelphocoris</taxon>
    </lineage>
</organism>
<dbReference type="SUPFAM" id="SSF100910">
    <property type="entry name" value="Chemosensory protein Csp2"/>
    <property type="match status" value="1"/>
</dbReference>
<dbReference type="AlphaFoldDB" id="K9J9X7"/>
<dbReference type="InterPro" id="IPR036682">
    <property type="entry name" value="OS_D_A10/PebIII_sf"/>
</dbReference>
<evidence type="ECO:0000256" key="1">
    <source>
        <dbReference type="SAM" id="SignalP"/>
    </source>
</evidence>
<feature type="signal peptide" evidence="1">
    <location>
        <begin position="1"/>
        <end position="21"/>
    </location>
</feature>
<dbReference type="PANTHER" id="PTHR11257">
    <property type="entry name" value="CHEMOSENSORY PROTEIN-RELATED"/>
    <property type="match status" value="1"/>
</dbReference>
<dbReference type="InterPro" id="IPR005055">
    <property type="entry name" value="A10/PebIII"/>
</dbReference>
<proteinExistence type="evidence at transcript level"/>
<name>K9J9X7_ADELI</name>
<dbReference type="PANTHER" id="PTHR11257:SF13">
    <property type="entry name" value="GEO07322P1"/>
    <property type="match status" value="1"/>
</dbReference>
<protein>
    <submittedName>
        <fullName evidence="2">Chemosensory protein 5</fullName>
    </submittedName>
</protein>
<dbReference type="EMBL" id="GQ477018">
    <property type="protein sequence ID" value="ACZ58023.1"/>
    <property type="molecule type" value="mRNA"/>
</dbReference>